<dbReference type="AlphaFoldDB" id="A0A1L7XI02"/>
<evidence type="ECO:0000313" key="3">
    <source>
        <dbReference type="Proteomes" id="UP000184330"/>
    </source>
</evidence>
<accession>A0A1L7XI02</accession>
<feature type="compositionally biased region" description="Basic and acidic residues" evidence="1">
    <location>
        <begin position="19"/>
        <end position="30"/>
    </location>
</feature>
<feature type="compositionally biased region" description="Polar residues" evidence="1">
    <location>
        <begin position="202"/>
        <end position="221"/>
    </location>
</feature>
<protein>
    <submittedName>
        <fullName evidence="2">Uncharacterized protein</fullName>
    </submittedName>
</protein>
<feature type="region of interest" description="Disordered" evidence="1">
    <location>
        <begin position="1"/>
        <end position="68"/>
    </location>
</feature>
<evidence type="ECO:0000313" key="2">
    <source>
        <dbReference type="EMBL" id="CZR64673.1"/>
    </source>
</evidence>
<dbReference type="OrthoDB" id="10449286at2759"/>
<organism evidence="2 3">
    <name type="scientific">Phialocephala subalpina</name>
    <dbReference type="NCBI Taxonomy" id="576137"/>
    <lineage>
        <taxon>Eukaryota</taxon>
        <taxon>Fungi</taxon>
        <taxon>Dikarya</taxon>
        <taxon>Ascomycota</taxon>
        <taxon>Pezizomycotina</taxon>
        <taxon>Leotiomycetes</taxon>
        <taxon>Helotiales</taxon>
        <taxon>Mollisiaceae</taxon>
        <taxon>Phialocephala</taxon>
        <taxon>Phialocephala fortinii species complex</taxon>
    </lineage>
</organism>
<name>A0A1L7XI02_9HELO</name>
<reference evidence="2 3" key="1">
    <citation type="submission" date="2016-03" db="EMBL/GenBank/DDBJ databases">
        <authorList>
            <person name="Ploux O."/>
        </authorList>
    </citation>
    <scope>NUCLEOTIDE SEQUENCE [LARGE SCALE GENOMIC DNA]</scope>
    <source>
        <strain evidence="2 3">UAMH 11012</strain>
    </source>
</reference>
<feature type="region of interest" description="Disordered" evidence="1">
    <location>
        <begin position="183"/>
        <end position="221"/>
    </location>
</feature>
<gene>
    <name evidence="2" type="ORF">PAC_14571</name>
</gene>
<dbReference type="EMBL" id="FJOG01000027">
    <property type="protein sequence ID" value="CZR64673.1"/>
    <property type="molecule type" value="Genomic_DNA"/>
</dbReference>
<keyword evidence="3" id="KW-1185">Reference proteome</keyword>
<sequence length="276" mass="31799">MFNTLPRRAISRSRSSLKKSREQREYERLQKSQSHQNLRSYSNHNKPPCSYNSFPNQASHPLSPTQMGEVSSPLAITLEKLENKYQVPKGEEQFSVRRDVRFEVGTEEEEVRRSRSRTVKGLQAIETRGLGGREREFVARKPLATNTTISIRVQKEEPENSKKLVEDLISENERLRQELQRLKMSQQEQKSSPQPREALGSHPTSAHPLSQPPMQARQQTWEARGLPEYQAPQIQTQYFDKDGERRVVIPPPKRDGAVRGFCDRSFGGVMKFLGML</sequence>
<feature type="compositionally biased region" description="Polar residues" evidence="1">
    <location>
        <begin position="183"/>
        <end position="194"/>
    </location>
</feature>
<feature type="compositionally biased region" description="Basic residues" evidence="1">
    <location>
        <begin position="9"/>
        <end position="18"/>
    </location>
</feature>
<evidence type="ECO:0000256" key="1">
    <source>
        <dbReference type="SAM" id="MobiDB-lite"/>
    </source>
</evidence>
<dbReference type="Proteomes" id="UP000184330">
    <property type="component" value="Unassembled WGS sequence"/>
</dbReference>
<proteinExistence type="predicted"/>
<feature type="compositionally biased region" description="Polar residues" evidence="1">
    <location>
        <begin position="31"/>
        <end position="68"/>
    </location>
</feature>